<proteinExistence type="predicted"/>
<dbReference type="EMBL" id="CADEPI010000127">
    <property type="protein sequence ID" value="CAB3376326.1"/>
    <property type="molecule type" value="Genomic_DNA"/>
</dbReference>
<accession>A0A8S1D2M5</accession>
<dbReference type="Proteomes" id="UP000494165">
    <property type="component" value="Unassembled WGS sequence"/>
</dbReference>
<dbReference type="Gene3D" id="3.90.228.10">
    <property type="match status" value="1"/>
</dbReference>
<comment type="caution">
    <text evidence="2">The sequence shown here is derived from an EMBL/GenBank/DDBJ whole genome shotgun (WGS) entry which is preliminary data.</text>
</comment>
<feature type="domain" description="PARP catalytic" evidence="1">
    <location>
        <begin position="1"/>
        <end position="146"/>
    </location>
</feature>
<dbReference type="PROSITE" id="PS51059">
    <property type="entry name" value="PARP_CATALYTIC"/>
    <property type="match status" value="1"/>
</dbReference>
<evidence type="ECO:0000259" key="1">
    <source>
        <dbReference type="PROSITE" id="PS51059"/>
    </source>
</evidence>
<keyword evidence="3" id="KW-1185">Reference proteome</keyword>
<evidence type="ECO:0000313" key="2">
    <source>
        <dbReference type="EMBL" id="CAB3376326.1"/>
    </source>
</evidence>
<gene>
    <name evidence="2" type="ORF">CLODIP_2_CD03716</name>
</gene>
<name>A0A8S1D2M5_9INSE</name>
<reference evidence="2 3" key="1">
    <citation type="submission" date="2020-04" db="EMBL/GenBank/DDBJ databases">
        <authorList>
            <person name="Alioto T."/>
            <person name="Alioto T."/>
            <person name="Gomez Garrido J."/>
        </authorList>
    </citation>
    <scope>NUCLEOTIDE SEQUENCE [LARGE SCALE GENOMIC DNA]</scope>
</reference>
<sequence>MLQQKGFSMKLLQPGDKEYAFVLAKVEGAFKIKKLYKITNDALLKDYQEAKKTLNMSDLREMDLFHGSPWAKIIAKEGFRRGRVYFSNKASFSDSYARKNGGIEFTMLLCKVMHFIDTYYPYYVLSAREYYIENEKMAYPSYLIEY</sequence>
<dbReference type="InterPro" id="IPR012317">
    <property type="entry name" value="Poly(ADP-ribose)pol_cat_dom"/>
</dbReference>
<dbReference type="AlphaFoldDB" id="A0A8S1D2M5"/>
<protein>
    <recommendedName>
        <fullName evidence="1">PARP catalytic domain-containing protein</fullName>
    </recommendedName>
</protein>
<organism evidence="2 3">
    <name type="scientific">Cloeon dipterum</name>
    <dbReference type="NCBI Taxonomy" id="197152"/>
    <lineage>
        <taxon>Eukaryota</taxon>
        <taxon>Metazoa</taxon>
        <taxon>Ecdysozoa</taxon>
        <taxon>Arthropoda</taxon>
        <taxon>Hexapoda</taxon>
        <taxon>Insecta</taxon>
        <taxon>Pterygota</taxon>
        <taxon>Palaeoptera</taxon>
        <taxon>Ephemeroptera</taxon>
        <taxon>Pisciforma</taxon>
        <taxon>Baetidae</taxon>
        <taxon>Cloeon</taxon>
    </lineage>
</organism>
<dbReference type="GO" id="GO:0003950">
    <property type="term" value="F:NAD+ poly-ADP-ribosyltransferase activity"/>
    <property type="evidence" value="ECO:0007669"/>
    <property type="project" value="InterPro"/>
</dbReference>
<evidence type="ECO:0000313" key="3">
    <source>
        <dbReference type="Proteomes" id="UP000494165"/>
    </source>
</evidence>
<dbReference type="SUPFAM" id="SSF56399">
    <property type="entry name" value="ADP-ribosylation"/>
    <property type="match status" value="1"/>
</dbReference>